<evidence type="ECO:0000313" key="1">
    <source>
        <dbReference type="EMBL" id="QKG93140.1"/>
    </source>
</evidence>
<keyword evidence="2" id="KW-1185">Reference proteome</keyword>
<dbReference type="KEGG" id="hsai:HPS36_09790"/>
<name>A0A7D4BSE5_9EURY</name>
<gene>
    <name evidence="1" type="ORF">HPS36_09790</name>
</gene>
<evidence type="ECO:0000313" key="2">
    <source>
        <dbReference type="Proteomes" id="UP000505020"/>
    </source>
</evidence>
<organism evidence="1 2">
    <name type="scientific">Halorubrum salinarum</name>
    <dbReference type="NCBI Taxonomy" id="2739057"/>
    <lineage>
        <taxon>Archaea</taxon>
        <taxon>Methanobacteriati</taxon>
        <taxon>Methanobacteriota</taxon>
        <taxon>Stenosarchaea group</taxon>
        <taxon>Halobacteria</taxon>
        <taxon>Halobacteriales</taxon>
        <taxon>Haloferacaceae</taxon>
        <taxon>Halorubrum</taxon>
    </lineage>
</organism>
<dbReference type="GeneID" id="55595294"/>
<proteinExistence type="predicted"/>
<dbReference type="EMBL" id="CP053941">
    <property type="protein sequence ID" value="QKG93140.1"/>
    <property type="molecule type" value="Genomic_DNA"/>
</dbReference>
<reference evidence="1 2" key="1">
    <citation type="submission" date="2020-05" db="EMBL/GenBank/DDBJ databases">
        <title>Halorubrum RHB-C sp.nov., an extremely halophilic archaeon isolated from solar salt farm.</title>
        <authorList>
            <person name="Ho H."/>
            <person name="Danganan R.E."/>
            <person name="Dedeles G.R."/>
            <person name="Kim S.-G."/>
        </authorList>
    </citation>
    <scope>NUCLEOTIDE SEQUENCE [LARGE SCALE GENOMIC DNA]</scope>
    <source>
        <strain evidence="1 2">RHB-C</strain>
    </source>
</reference>
<dbReference type="RefSeq" id="WP_173229998.1">
    <property type="nucleotide sequence ID" value="NZ_CP053941.1"/>
</dbReference>
<sequence>MKVNGLEAAAEPVREKTGIPTQAREFVGTTDAPPAKVCAEPRWTERVCPNTLASIKFDSVDSEPVWELGSCAYRPEKFFGI</sequence>
<dbReference type="Proteomes" id="UP000505020">
    <property type="component" value="Chromosome"/>
</dbReference>
<dbReference type="AlphaFoldDB" id="A0A7D4BSE5"/>
<accession>A0A7D4BSE5</accession>
<protein>
    <submittedName>
        <fullName evidence="1">Uncharacterized protein</fullName>
    </submittedName>
</protein>